<feature type="region of interest" description="Disordered" evidence="1">
    <location>
        <begin position="77"/>
        <end position="124"/>
    </location>
</feature>
<sequence length="295" mass="32267">MSSKCEHHHKSRRQQLPVPAPSPSHSRSHSHSHSHSHSDLSGESFLQYCTDGDKKPPPIVVVVGDGRSRVRRVVRTRHKETQTHTSHHVTAVSFPQKSIERSGSTQYDLAGAPPAGSSTASTTDSGSVGGYVYLQNHYAPGAHNAAAAINYPTQQHHPQMIYQLQQYPTCHKHQQQLQQQQQQQQHLHQAAAGHYMQVTSATAGGSSAYHQHHHMLHGGQHGQHHAHHHGHGGAVVIAGSGVGTGMGAGSVIMQHQQLQQMQQHQQQQHQHQGMHKKNSIRNGGDVLKRGRAQSA</sequence>
<accession>B4HDA6</accession>
<dbReference type="EMBL" id="CH479944">
    <property type="protein sequence ID" value="EDW40080.1"/>
    <property type="molecule type" value="Genomic_DNA"/>
</dbReference>
<protein>
    <submittedName>
        <fullName evidence="2">GL21285</fullName>
    </submittedName>
</protein>
<feature type="region of interest" description="Disordered" evidence="1">
    <location>
        <begin position="1"/>
        <end position="61"/>
    </location>
</feature>
<evidence type="ECO:0000313" key="2">
    <source>
        <dbReference type="EMBL" id="EDW40080.1"/>
    </source>
</evidence>
<evidence type="ECO:0000256" key="1">
    <source>
        <dbReference type="SAM" id="MobiDB-lite"/>
    </source>
</evidence>
<feature type="region of interest" description="Disordered" evidence="1">
    <location>
        <begin position="260"/>
        <end position="295"/>
    </location>
</feature>
<dbReference type="PhylomeDB" id="B4HDA6"/>
<feature type="compositionally biased region" description="Low complexity" evidence="1">
    <location>
        <begin position="260"/>
        <end position="271"/>
    </location>
</feature>
<feature type="compositionally biased region" description="Polar residues" evidence="1">
    <location>
        <begin position="93"/>
        <end position="107"/>
    </location>
</feature>
<dbReference type="AlphaFoldDB" id="B4HDA6"/>
<keyword evidence="3" id="KW-1185">Reference proteome</keyword>
<dbReference type="HOGENOM" id="CLU_944201_0_0_1"/>
<evidence type="ECO:0000313" key="3">
    <source>
        <dbReference type="Proteomes" id="UP000008744"/>
    </source>
</evidence>
<dbReference type="eggNOG" id="KOG0931">
    <property type="taxonomic scope" value="Eukaryota"/>
</dbReference>
<gene>
    <name evidence="2" type="primary">Dper\GL21285</name>
    <name evidence="2" type="ORF">Dper_GL21285</name>
</gene>
<feature type="compositionally biased region" description="Low complexity" evidence="1">
    <location>
        <begin position="110"/>
        <end position="124"/>
    </location>
</feature>
<dbReference type="Proteomes" id="UP000008744">
    <property type="component" value="Unassembled WGS sequence"/>
</dbReference>
<feature type="compositionally biased region" description="Basic residues" evidence="1">
    <location>
        <begin position="1"/>
        <end position="13"/>
    </location>
</feature>
<feature type="compositionally biased region" description="Basic residues" evidence="1">
    <location>
        <begin position="26"/>
        <end position="35"/>
    </location>
</feature>
<organism evidence="3">
    <name type="scientific">Drosophila persimilis</name>
    <name type="common">Fruit fly</name>
    <dbReference type="NCBI Taxonomy" id="7234"/>
    <lineage>
        <taxon>Eukaryota</taxon>
        <taxon>Metazoa</taxon>
        <taxon>Ecdysozoa</taxon>
        <taxon>Arthropoda</taxon>
        <taxon>Hexapoda</taxon>
        <taxon>Insecta</taxon>
        <taxon>Pterygota</taxon>
        <taxon>Neoptera</taxon>
        <taxon>Endopterygota</taxon>
        <taxon>Diptera</taxon>
        <taxon>Brachycera</taxon>
        <taxon>Muscomorpha</taxon>
        <taxon>Ephydroidea</taxon>
        <taxon>Drosophilidae</taxon>
        <taxon>Drosophila</taxon>
        <taxon>Sophophora</taxon>
    </lineage>
</organism>
<reference evidence="2 3" key="1">
    <citation type="journal article" date="2007" name="Nature">
        <title>Evolution of genes and genomes on the Drosophila phylogeny.</title>
        <authorList>
            <consortium name="Drosophila 12 Genomes Consortium"/>
            <person name="Clark A.G."/>
            <person name="Eisen M.B."/>
            <person name="Smith D.R."/>
            <person name="Bergman C.M."/>
            <person name="Oliver B."/>
            <person name="Markow T.A."/>
            <person name="Kaufman T.C."/>
            <person name="Kellis M."/>
            <person name="Gelbart W."/>
            <person name="Iyer V.N."/>
            <person name="Pollard D.A."/>
            <person name="Sackton T.B."/>
            <person name="Larracuente A.M."/>
            <person name="Singh N.D."/>
            <person name="Abad J.P."/>
            <person name="Abt D.N."/>
            <person name="Adryan B."/>
            <person name="Aguade M."/>
            <person name="Akashi H."/>
            <person name="Anderson W.W."/>
            <person name="Aquadro C.F."/>
            <person name="Ardell D.H."/>
            <person name="Arguello R."/>
            <person name="Artieri C.G."/>
            <person name="Barbash D.A."/>
            <person name="Barker D."/>
            <person name="Barsanti P."/>
            <person name="Batterham P."/>
            <person name="Batzoglou S."/>
            <person name="Begun D."/>
            <person name="Bhutkar A."/>
            <person name="Blanco E."/>
            <person name="Bosak S.A."/>
            <person name="Bradley R.K."/>
            <person name="Brand A.D."/>
            <person name="Brent M.R."/>
            <person name="Brooks A.N."/>
            <person name="Brown R.H."/>
            <person name="Butlin R.K."/>
            <person name="Caggese C."/>
            <person name="Calvi B.R."/>
            <person name="Bernardo de Carvalho A."/>
            <person name="Caspi A."/>
            <person name="Castrezana S."/>
            <person name="Celniker S.E."/>
            <person name="Chang J.L."/>
            <person name="Chapple C."/>
            <person name="Chatterji S."/>
            <person name="Chinwalla A."/>
            <person name="Civetta A."/>
            <person name="Clifton S.W."/>
            <person name="Comeron J.M."/>
            <person name="Costello J.C."/>
            <person name="Coyne J.A."/>
            <person name="Daub J."/>
            <person name="David R.G."/>
            <person name="Delcher A.L."/>
            <person name="Delehaunty K."/>
            <person name="Do C.B."/>
            <person name="Ebling H."/>
            <person name="Edwards K."/>
            <person name="Eickbush T."/>
            <person name="Evans J.D."/>
            <person name="Filipski A."/>
            <person name="Findeiss S."/>
            <person name="Freyhult E."/>
            <person name="Fulton L."/>
            <person name="Fulton R."/>
            <person name="Garcia A.C."/>
            <person name="Gardiner A."/>
            <person name="Garfield D.A."/>
            <person name="Garvin B.E."/>
            <person name="Gibson G."/>
            <person name="Gilbert D."/>
            <person name="Gnerre S."/>
            <person name="Godfrey J."/>
            <person name="Good R."/>
            <person name="Gotea V."/>
            <person name="Gravely B."/>
            <person name="Greenberg A.J."/>
            <person name="Griffiths-Jones S."/>
            <person name="Gross S."/>
            <person name="Guigo R."/>
            <person name="Gustafson E.A."/>
            <person name="Haerty W."/>
            <person name="Hahn M.W."/>
            <person name="Halligan D.L."/>
            <person name="Halpern A.L."/>
            <person name="Halter G.M."/>
            <person name="Han M.V."/>
            <person name="Heger A."/>
            <person name="Hillier L."/>
            <person name="Hinrichs A.S."/>
            <person name="Holmes I."/>
            <person name="Hoskins R.A."/>
            <person name="Hubisz M.J."/>
            <person name="Hultmark D."/>
            <person name="Huntley M.A."/>
            <person name="Jaffe D.B."/>
            <person name="Jagadeeshan S."/>
            <person name="Jeck W.R."/>
            <person name="Johnson J."/>
            <person name="Jones C.D."/>
            <person name="Jordan W.C."/>
            <person name="Karpen G.H."/>
            <person name="Kataoka E."/>
            <person name="Keightley P.D."/>
            <person name="Kheradpour P."/>
            <person name="Kirkness E.F."/>
            <person name="Koerich L.B."/>
            <person name="Kristiansen K."/>
            <person name="Kudrna D."/>
            <person name="Kulathinal R.J."/>
            <person name="Kumar S."/>
            <person name="Kwok R."/>
            <person name="Lander E."/>
            <person name="Langley C.H."/>
            <person name="Lapoint R."/>
            <person name="Lazzaro B.P."/>
            <person name="Lee S.J."/>
            <person name="Levesque L."/>
            <person name="Li R."/>
            <person name="Lin C.F."/>
            <person name="Lin M.F."/>
            <person name="Lindblad-Toh K."/>
            <person name="Llopart A."/>
            <person name="Long M."/>
            <person name="Low L."/>
            <person name="Lozovsky E."/>
            <person name="Lu J."/>
            <person name="Luo M."/>
            <person name="Machado C.A."/>
            <person name="Makalowski W."/>
            <person name="Marzo M."/>
            <person name="Matsuda M."/>
            <person name="Matzkin L."/>
            <person name="McAllister B."/>
            <person name="McBride C.S."/>
            <person name="McKernan B."/>
            <person name="McKernan K."/>
            <person name="Mendez-Lago M."/>
            <person name="Minx P."/>
            <person name="Mollenhauer M.U."/>
            <person name="Montooth K."/>
            <person name="Mount S.M."/>
            <person name="Mu X."/>
            <person name="Myers E."/>
            <person name="Negre B."/>
            <person name="Newfeld S."/>
            <person name="Nielsen R."/>
            <person name="Noor M.A."/>
            <person name="O'Grady P."/>
            <person name="Pachter L."/>
            <person name="Papaceit M."/>
            <person name="Parisi M.J."/>
            <person name="Parisi M."/>
            <person name="Parts L."/>
            <person name="Pedersen J.S."/>
            <person name="Pesole G."/>
            <person name="Phillippy A.M."/>
            <person name="Ponting C.P."/>
            <person name="Pop M."/>
            <person name="Porcelli D."/>
            <person name="Powell J.R."/>
            <person name="Prohaska S."/>
            <person name="Pruitt K."/>
            <person name="Puig M."/>
            <person name="Quesneville H."/>
            <person name="Ram K.R."/>
            <person name="Rand D."/>
            <person name="Rasmussen M.D."/>
            <person name="Reed L.K."/>
            <person name="Reenan R."/>
            <person name="Reily A."/>
            <person name="Remington K.A."/>
            <person name="Rieger T.T."/>
            <person name="Ritchie M.G."/>
            <person name="Robin C."/>
            <person name="Rogers Y.H."/>
            <person name="Rohde C."/>
            <person name="Rozas J."/>
            <person name="Rubenfield M.J."/>
            <person name="Ruiz A."/>
            <person name="Russo S."/>
            <person name="Salzberg S.L."/>
            <person name="Sanchez-Gracia A."/>
            <person name="Saranga D.J."/>
            <person name="Sato H."/>
            <person name="Schaeffer S.W."/>
            <person name="Schatz M.C."/>
            <person name="Schlenke T."/>
            <person name="Schwartz R."/>
            <person name="Segarra C."/>
            <person name="Singh R.S."/>
            <person name="Sirot L."/>
            <person name="Sirota M."/>
            <person name="Sisneros N.B."/>
            <person name="Smith C.D."/>
            <person name="Smith T.F."/>
            <person name="Spieth J."/>
            <person name="Stage D.E."/>
            <person name="Stark A."/>
            <person name="Stephan W."/>
            <person name="Strausberg R.L."/>
            <person name="Strempel S."/>
            <person name="Sturgill D."/>
            <person name="Sutton G."/>
            <person name="Sutton G.G."/>
            <person name="Tao W."/>
            <person name="Teichmann S."/>
            <person name="Tobari Y.N."/>
            <person name="Tomimura Y."/>
            <person name="Tsolas J.M."/>
            <person name="Valente V.L."/>
            <person name="Venter E."/>
            <person name="Venter J.C."/>
            <person name="Vicario S."/>
            <person name="Vieira F.G."/>
            <person name="Vilella A.J."/>
            <person name="Villasante A."/>
            <person name="Walenz B."/>
            <person name="Wang J."/>
            <person name="Wasserman M."/>
            <person name="Watts T."/>
            <person name="Wilson D."/>
            <person name="Wilson R.K."/>
            <person name="Wing R.A."/>
            <person name="Wolfner M.F."/>
            <person name="Wong A."/>
            <person name="Wong G.K."/>
            <person name="Wu C.I."/>
            <person name="Wu G."/>
            <person name="Yamamoto D."/>
            <person name="Yang H.P."/>
            <person name="Yang S.P."/>
            <person name="Yorke J.A."/>
            <person name="Yoshida K."/>
            <person name="Zdobnov E."/>
            <person name="Zhang P."/>
            <person name="Zhang Y."/>
            <person name="Zimin A.V."/>
            <person name="Baldwin J."/>
            <person name="Abdouelleil A."/>
            <person name="Abdulkadir J."/>
            <person name="Abebe A."/>
            <person name="Abera B."/>
            <person name="Abreu J."/>
            <person name="Acer S.C."/>
            <person name="Aftuck L."/>
            <person name="Alexander A."/>
            <person name="An P."/>
            <person name="Anderson E."/>
            <person name="Anderson S."/>
            <person name="Arachi H."/>
            <person name="Azer M."/>
            <person name="Bachantsang P."/>
            <person name="Barry A."/>
            <person name="Bayul T."/>
            <person name="Berlin A."/>
            <person name="Bessette D."/>
            <person name="Bloom T."/>
            <person name="Blye J."/>
            <person name="Boguslavskiy L."/>
            <person name="Bonnet C."/>
            <person name="Boukhgalter B."/>
            <person name="Bourzgui I."/>
            <person name="Brown A."/>
            <person name="Cahill P."/>
            <person name="Channer S."/>
            <person name="Cheshatsang Y."/>
            <person name="Chuda L."/>
            <person name="Citroen M."/>
            <person name="Collymore A."/>
            <person name="Cooke P."/>
            <person name="Costello M."/>
            <person name="D'Aco K."/>
            <person name="Daza R."/>
            <person name="De Haan G."/>
            <person name="DeGray S."/>
            <person name="DeMaso C."/>
            <person name="Dhargay N."/>
            <person name="Dooley K."/>
            <person name="Dooley E."/>
            <person name="Doricent M."/>
            <person name="Dorje P."/>
            <person name="Dorjee K."/>
            <person name="Dupes A."/>
            <person name="Elong R."/>
            <person name="Falk J."/>
            <person name="Farina A."/>
            <person name="Faro S."/>
            <person name="Ferguson D."/>
            <person name="Fisher S."/>
            <person name="Foley C.D."/>
            <person name="Franke A."/>
            <person name="Friedrich D."/>
            <person name="Gadbois L."/>
            <person name="Gearin G."/>
            <person name="Gearin C.R."/>
            <person name="Giannoukos G."/>
            <person name="Goode T."/>
            <person name="Graham J."/>
            <person name="Grandbois E."/>
            <person name="Grewal S."/>
            <person name="Gyaltsen K."/>
            <person name="Hafez N."/>
            <person name="Hagos B."/>
            <person name="Hall J."/>
            <person name="Henson C."/>
            <person name="Hollinger A."/>
            <person name="Honan T."/>
            <person name="Huard M.D."/>
            <person name="Hughes L."/>
            <person name="Hurhula B."/>
            <person name="Husby M.E."/>
            <person name="Kamat A."/>
            <person name="Kanga B."/>
            <person name="Kashin S."/>
            <person name="Khazanovich D."/>
            <person name="Kisner P."/>
            <person name="Lance K."/>
            <person name="Lara M."/>
            <person name="Lee W."/>
            <person name="Lennon N."/>
            <person name="Letendre F."/>
            <person name="LeVine R."/>
            <person name="Lipovsky A."/>
            <person name="Liu X."/>
            <person name="Liu J."/>
            <person name="Liu S."/>
            <person name="Lokyitsang T."/>
            <person name="Lokyitsang Y."/>
            <person name="Lubonja R."/>
            <person name="Lui A."/>
            <person name="MacDonald P."/>
            <person name="Magnisalis V."/>
            <person name="Maru K."/>
            <person name="Matthews C."/>
            <person name="McCusker W."/>
            <person name="McDonough S."/>
            <person name="Mehta T."/>
            <person name="Meldrim J."/>
            <person name="Meneus L."/>
            <person name="Mihai O."/>
            <person name="Mihalev A."/>
            <person name="Mihova T."/>
            <person name="Mittelman R."/>
            <person name="Mlenga V."/>
            <person name="Montmayeur A."/>
            <person name="Mulrain L."/>
            <person name="Navidi A."/>
            <person name="Naylor J."/>
            <person name="Negash T."/>
            <person name="Nguyen T."/>
            <person name="Nguyen N."/>
            <person name="Nicol R."/>
            <person name="Norbu C."/>
            <person name="Norbu N."/>
            <person name="Novod N."/>
            <person name="O'Neill B."/>
            <person name="Osman S."/>
            <person name="Markiewicz E."/>
            <person name="Oyono O.L."/>
            <person name="Patti C."/>
            <person name="Phunkhang P."/>
            <person name="Pierre F."/>
            <person name="Priest M."/>
            <person name="Raghuraman S."/>
            <person name="Rege F."/>
            <person name="Reyes R."/>
            <person name="Rise C."/>
            <person name="Rogov P."/>
            <person name="Ross K."/>
            <person name="Ryan E."/>
            <person name="Settipalli S."/>
            <person name="Shea T."/>
            <person name="Sherpa N."/>
            <person name="Shi L."/>
            <person name="Shih D."/>
            <person name="Sparrow T."/>
            <person name="Spaulding J."/>
            <person name="Stalker J."/>
            <person name="Stange-Thomann N."/>
            <person name="Stavropoulos S."/>
            <person name="Stone C."/>
            <person name="Strader C."/>
            <person name="Tesfaye S."/>
            <person name="Thomson T."/>
            <person name="Thoulutsang Y."/>
            <person name="Thoulutsang D."/>
            <person name="Topham K."/>
            <person name="Topping I."/>
            <person name="Tsamla T."/>
            <person name="Vassiliev H."/>
            <person name="Vo A."/>
            <person name="Wangchuk T."/>
            <person name="Wangdi T."/>
            <person name="Weiand M."/>
            <person name="Wilkinson J."/>
            <person name="Wilson A."/>
            <person name="Yadav S."/>
            <person name="Young G."/>
            <person name="Yu Q."/>
            <person name="Zembek L."/>
            <person name="Zhong D."/>
            <person name="Zimmer A."/>
            <person name="Zwirko Z."/>
            <person name="Jaffe D.B."/>
            <person name="Alvarez P."/>
            <person name="Brockman W."/>
            <person name="Butler J."/>
            <person name="Chin C."/>
            <person name="Gnerre S."/>
            <person name="Grabherr M."/>
            <person name="Kleber M."/>
            <person name="Mauceli E."/>
            <person name="MacCallum I."/>
        </authorList>
    </citation>
    <scope>NUCLEOTIDE SEQUENCE [LARGE SCALE GENOMIC DNA]</scope>
    <source>
        <strain evidence="3">MSH-3 / Tucson 14011-0111.49</strain>
    </source>
</reference>
<proteinExistence type="predicted"/>
<name>B4HDA6_DROPE</name>
<dbReference type="OrthoDB" id="430364at2759"/>